<proteinExistence type="predicted"/>
<evidence type="ECO:0000313" key="3">
    <source>
        <dbReference type="Proteomes" id="UP000748025"/>
    </source>
</evidence>
<dbReference type="EMBL" id="SRPW01000521">
    <property type="protein sequence ID" value="KAG6013942.1"/>
    <property type="molecule type" value="Genomic_DNA"/>
</dbReference>
<organism evidence="2 3">
    <name type="scientific">Claviceps pusilla</name>
    <dbReference type="NCBI Taxonomy" id="123648"/>
    <lineage>
        <taxon>Eukaryota</taxon>
        <taxon>Fungi</taxon>
        <taxon>Dikarya</taxon>
        <taxon>Ascomycota</taxon>
        <taxon>Pezizomycotina</taxon>
        <taxon>Sordariomycetes</taxon>
        <taxon>Hypocreomycetidae</taxon>
        <taxon>Hypocreales</taxon>
        <taxon>Clavicipitaceae</taxon>
        <taxon>Claviceps</taxon>
    </lineage>
</organism>
<reference evidence="2" key="1">
    <citation type="journal article" date="2020" name="bioRxiv">
        <title>Whole genome comparisons of ergot fungi reveals the divergence and evolution of species within the genus Claviceps are the result of varying mechanisms driving genome evolution and host range expansion.</title>
        <authorList>
            <person name="Wyka S.A."/>
            <person name="Mondo S.J."/>
            <person name="Liu M."/>
            <person name="Dettman J."/>
            <person name="Nalam V."/>
            <person name="Broders K.D."/>
        </authorList>
    </citation>
    <scope>NUCLEOTIDE SEQUENCE</scope>
    <source>
        <strain evidence="2">CCC 602</strain>
    </source>
</reference>
<comment type="caution">
    <text evidence="2">The sequence shown here is derived from an EMBL/GenBank/DDBJ whole genome shotgun (WGS) entry which is preliminary data.</text>
</comment>
<accession>A0A9P7ND85</accession>
<dbReference type="AlphaFoldDB" id="A0A9P7ND85"/>
<sequence>MKGVKMLDVTPPSAARLFRPAGAASAARKGRSTGRSMDRGPWWTELLHPGVGAGLDVPGQATPADSPESSPQNK</sequence>
<keyword evidence="3" id="KW-1185">Reference proteome</keyword>
<gene>
    <name evidence="2" type="ORF">E4U43_007032</name>
</gene>
<evidence type="ECO:0000256" key="1">
    <source>
        <dbReference type="SAM" id="MobiDB-lite"/>
    </source>
</evidence>
<name>A0A9P7ND85_9HYPO</name>
<feature type="region of interest" description="Disordered" evidence="1">
    <location>
        <begin position="20"/>
        <end position="74"/>
    </location>
</feature>
<evidence type="ECO:0000313" key="2">
    <source>
        <dbReference type="EMBL" id="KAG6013942.1"/>
    </source>
</evidence>
<dbReference type="Proteomes" id="UP000748025">
    <property type="component" value="Unassembled WGS sequence"/>
</dbReference>
<protein>
    <submittedName>
        <fullName evidence="2">Uncharacterized protein</fullName>
    </submittedName>
</protein>